<dbReference type="EMBL" id="MOMC01000079">
    <property type="protein sequence ID" value="ONH23842.1"/>
    <property type="molecule type" value="Genomic_DNA"/>
</dbReference>
<dbReference type="PANTHER" id="PTHR23026">
    <property type="entry name" value="NADPH NITROREDUCTASE"/>
    <property type="match status" value="1"/>
</dbReference>
<name>A0A1V2I262_9ACTN</name>
<evidence type="ECO:0000313" key="2">
    <source>
        <dbReference type="Proteomes" id="UP000188929"/>
    </source>
</evidence>
<evidence type="ECO:0000313" key="1">
    <source>
        <dbReference type="EMBL" id="ONH23842.1"/>
    </source>
</evidence>
<protein>
    <submittedName>
        <fullName evidence="1">Nitroreductase</fullName>
    </submittedName>
</protein>
<dbReference type="PANTHER" id="PTHR23026:SF123">
    <property type="entry name" value="NAD(P)H NITROREDUCTASE RV3131-RELATED"/>
    <property type="match status" value="1"/>
</dbReference>
<gene>
    <name evidence="1" type="ORF">BL253_32015</name>
</gene>
<reference evidence="2" key="1">
    <citation type="submission" date="2016-10" db="EMBL/GenBank/DDBJ databases">
        <title>Frankia sp. NRRL B-16386 Genome sequencing.</title>
        <authorList>
            <person name="Ghodhbane-Gtari F."/>
            <person name="Swanson E."/>
            <person name="Gueddou A."/>
            <person name="Hezbri K."/>
            <person name="Ktari K."/>
            <person name="Nouioui I."/>
            <person name="Morris K."/>
            <person name="Simpson S."/>
            <person name="Abebe-Akele F."/>
            <person name="Thomas K."/>
            <person name="Gtari M."/>
            <person name="Tisa L.S."/>
        </authorList>
    </citation>
    <scope>NUCLEOTIDE SEQUENCE [LARGE SCALE GENOMIC DNA]</scope>
    <source>
        <strain evidence="2">NRRL B-16386</strain>
    </source>
</reference>
<organism evidence="1 2">
    <name type="scientific">Pseudofrankia asymbiotica</name>
    <dbReference type="NCBI Taxonomy" id="1834516"/>
    <lineage>
        <taxon>Bacteria</taxon>
        <taxon>Bacillati</taxon>
        <taxon>Actinomycetota</taxon>
        <taxon>Actinomycetes</taxon>
        <taxon>Frankiales</taxon>
        <taxon>Frankiaceae</taxon>
        <taxon>Pseudofrankia</taxon>
    </lineage>
</organism>
<dbReference type="InterPro" id="IPR000415">
    <property type="entry name" value="Nitroreductase-like"/>
</dbReference>
<dbReference type="Proteomes" id="UP000188929">
    <property type="component" value="Unassembled WGS sequence"/>
</dbReference>
<dbReference type="NCBIfam" id="NF047509">
    <property type="entry name" value="Rv3131_FMN_oxido"/>
    <property type="match status" value="1"/>
</dbReference>
<sequence>MVTQSTTFSVEQVRAAVEAAGLAPSIHNTQPWRWRFRDETLELFADLSRAVPVVDPDHRQLLVSCGAAMLNGWLALRAAGLDVEVGEFPDGPDLGTGRLATLMIVGHRPATEDESRLAEAITRRHTDRRPFTPAALAVEEVRKLRRAAEAEGCWLASLGGEDARVELSVLLARADWIERNDPDYQAELASWIRDDADATDGIPRSAALSSAEQRPVEFTARDFTGGTGGAAGEPASADEAGEWVRTARVEHPGVLVLGTDTDGPADRLRAGRALGRVLLTATAEGLATSPLGQAVDIAATRALVRSTTGGTGHTQMIMRVGYPDTSAPPLTPTRRRPVSDVLEHLTVT</sequence>
<dbReference type="OrthoDB" id="8156917at2"/>
<dbReference type="GO" id="GO:0016491">
    <property type="term" value="F:oxidoreductase activity"/>
    <property type="evidence" value="ECO:0007669"/>
    <property type="project" value="InterPro"/>
</dbReference>
<dbReference type="AlphaFoldDB" id="A0A1V2I262"/>
<keyword evidence="2" id="KW-1185">Reference proteome</keyword>
<dbReference type="STRING" id="1834516.BL253_32015"/>
<proteinExistence type="predicted"/>
<dbReference type="InterPro" id="IPR050627">
    <property type="entry name" value="Nitroreductase/BluB"/>
</dbReference>
<dbReference type="SUPFAM" id="SSF55469">
    <property type="entry name" value="FMN-dependent nitroreductase-like"/>
    <property type="match status" value="2"/>
</dbReference>
<dbReference type="RefSeq" id="WP_076821244.1">
    <property type="nucleotide sequence ID" value="NZ_MOMC01000079.1"/>
</dbReference>
<comment type="caution">
    <text evidence="1">The sequence shown here is derived from an EMBL/GenBank/DDBJ whole genome shotgun (WGS) entry which is preliminary data.</text>
</comment>
<dbReference type="Gene3D" id="3.40.109.10">
    <property type="entry name" value="NADH Oxidase"/>
    <property type="match status" value="2"/>
</dbReference>
<accession>A0A1V2I262</accession>